<evidence type="ECO:0000313" key="4">
    <source>
        <dbReference type="Proteomes" id="UP001230220"/>
    </source>
</evidence>
<feature type="domain" description="BD-FAE-like" evidence="2">
    <location>
        <begin position="23"/>
        <end position="237"/>
    </location>
</feature>
<organism evidence="3 4">
    <name type="scientific">Breznakia pachnodae</name>
    <dbReference type="NCBI Taxonomy" id="265178"/>
    <lineage>
        <taxon>Bacteria</taxon>
        <taxon>Bacillati</taxon>
        <taxon>Bacillota</taxon>
        <taxon>Erysipelotrichia</taxon>
        <taxon>Erysipelotrichales</taxon>
        <taxon>Erysipelotrichaceae</taxon>
        <taxon>Breznakia</taxon>
    </lineage>
</organism>
<dbReference type="InterPro" id="IPR050300">
    <property type="entry name" value="GDXG_lipolytic_enzyme"/>
</dbReference>
<evidence type="ECO:0000256" key="1">
    <source>
        <dbReference type="ARBA" id="ARBA00022801"/>
    </source>
</evidence>
<keyword evidence="4" id="KW-1185">Reference proteome</keyword>
<comment type="caution">
    <text evidence="3">The sequence shown here is derived from an EMBL/GenBank/DDBJ whole genome shotgun (WGS) entry which is preliminary data.</text>
</comment>
<accession>A0ABU0E1F6</accession>
<gene>
    <name evidence="3" type="ORF">J2S15_001308</name>
</gene>
<dbReference type="RefSeq" id="WP_307406565.1">
    <property type="nucleotide sequence ID" value="NZ_JAUSUR010000002.1"/>
</dbReference>
<protein>
    <submittedName>
        <fullName evidence="3">Acetyl esterase/lipase</fullName>
    </submittedName>
</protein>
<dbReference type="Gene3D" id="3.40.50.1820">
    <property type="entry name" value="alpha/beta hydrolase"/>
    <property type="match status" value="1"/>
</dbReference>
<dbReference type="PANTHER" id="PTHR48081:SF13">
    <property type="entry name" value="ALPHA_BETA HYDROLASE"/>
    <property type="match status" value="1"/>
</dbReference>
<name>A0ABU0E1F6_9FIRM</name>
<dbReference type="SUPFAM" id="SSF53474">
    <property type="entry name" value="alpha/beta-Hydrolases"/>
    <property type="match status" value="1"/>
</dbReference>
<sequence length="280" mass="31852">MERKQYNQLIDINYDEDYKTNTLDIYYPETDKEVYPTVIHVHGGAFKKGDKQDNQLDAYFAFVEAGYALVSINYRLSGEAIFPANIIDTKKAIRYLRKNADNYQLDESKFVLVGGSAGGYVVDMVCVTCDTPALDVVDNNERQVSCGVQVGVSWFGPTQFTTMDEQIRSNNYGKDDHDDVDSPESLFMGEQITKLNKGYVLSAQPQSYVHKEMPPMLLQHGRKDRVVPWQQSQSFYDASKREGADITFEILEEEDHGTEGFGSKENMERVVLFVNKKVVE</sequence>
<dbReference type="EMBL" id="JAUSUR010000002">
    <property type="protein sequence ID" value="MDQ0360563.1"/>
    <property type="molecule type" value="Genomic_DNA"/>
</dbReference>
<dbReference type="InterPro" id="IPR029058">
    <property type="entry name" value="AB_hydrolase_fold"/>
</dbReference>
<dbReference type="InterPro" id="IPR049492">
    <property type="entry name" value="BD-FAE-like_dom"/>
</dbReference>
<reference evidence="3 4" key="1">
    <citation type="submission" date="2023-07" db="EMBL/GenBank/DDBJ databases">
        <title>Genomic Encyclopedia of Type Strains, Phase IV (KMG-IV): sequencing the most valuable type-strain genomes for metagenomic binning, comparative biology and taxonomic classification.</title>
        <authorList>
            <person name="Goeker M."/>
        </authorList>
    </citation>
    <scope>NUCLEOTIDE SEQUENCE [LARGE SCALE GENOMIC DNA]</scope>
    <source>
        <strain evidence="3 4">DSM 16784</strain>
    </source>
</reference>
<dbReference type="Proteomes" id="UP001230220">
    <property type="component" value="Unassembled WGS sequence"/>
</dbReference>
<evidence type="ECO:0000313" key="3">
    <source>
        <dbReference type="EMBL" id="MDQ0360563.1"/>
    </source>
</evidence>
<dbReference type="PANTHER" id="PTHR48081">
    <property type="entry name" value="AB HYDROLASE SUPERFAMILY PROTEIN C4A8.06C"/>
    <property type="match status" value="1"/>
</dbReference>
<dbReference type="Pfam" id="PF20434">
    <property type="entry name" value="BD-FAE"/>
    <property type="match status" value="1"/>
</dbReference>
<keyword evidence="1" id="KW-0378">Hydrolase</keyword>
<proteinExistence type="predicted"/>
<evidence type="ECO:0000259" key="2">
    <source>
        <dbReference type="Pfam" id="PF20434"/>
    </source>
</evidence>